<comment type="caution">
    <text evidence="1">The sequence shown here is derived from an EMBL/GenBank/DDBJ whole genome shotgun (WGS) entry which is preliminary data.</text>
</comment>
<gene>
    <name evidence="1" type="ORF">FA95DRAFT_1609954</name>
</gene>
<protein>
    <submittedName>
        <fullName evidence="1">Uncharacterized protein</fullName>
    </submittedName>
</protein>
<accession>A0ACB8RFE5</accession>
<reference evidence="1" key="1">
    <citation type="submission" date="2021-02" db="EMBL/GenBank/DDBJ databases">
        <authorList>
            <consortium name="DOE Joint Genome Institute"/>
            <person name="Ahrendt S."/>
            <person name="Looney B.P."/>
            <person name="Miyauchi S."/>
            <person name="Morin E."/>
            <person name="Drula E."/>
            <person name="Courty P.E."/>
            <person name="Chicoki N."/>
            <person name="Fauchery L."/>
            <person name="Kohler A."/>
            <person name="Kuo A."/>
            <person name="Labutti K."/>
            <person name="Pangilinan J."/>
            <person name="Lipzen A."/>
            <person name="Riley R."/>
            <person name="Andreopoulos W."/>
            <person name="He G."/>
            <person name="Johnson J."/>
            <person name="Barry K.W."/>
            <person name="Grigoriev I.V."/>
            <person name="Nagy L."/>
            <person name="Hibbett D."/>
            <person name="Henrissat B."/>
            <person name="Matheny P.B."/>
            <person name="Labbe J."/>
            <person name="Martin F."/>
        </authorList>
    </citation>
    <scope>NUCLEOTIDE SEQUENCE</scope>
    <source>
        <strain evidence="1">FP105234-sp</strain>
    </source>
</reference>
<proteinExistence type="predicted"/>
<dbReference type="EMBL" id="MU276050">
    <property type="protein sequence ID" value="KAI0042742.1"/>
    <property type="molecule type" value="Genomic_DNA"/>
</dbReference>
<evidence type="ECO:0000313" key="2">
    <source>
        <dbReference type="Proteomes" id="UP000814033"/>
    </source>
</evidence>
<dbReference type="Proteomes" id="UP000814033">
    <property type="component" value="Unassembled WGS sequence"/>
</dbReference>
<reference evidence="1" key="2">
    <citation type="journal article" date="2022" name="New Phytol.">
        <title>Evolutionary transition to the ectomycorrhizal habit in the genomes of a hyperdiverse lineage of mushroom-forming fungi.</title>
        <authorList>
            <person name="Looney B."/>
            <person name="Miyauchi S."/>
            <person name="Morin E."/>
            <person name="Drula E."/>
            <person name="Courty P.E."/>
            <person name="Kohler A."/>
            <person name="Kuo A."/>
            <person name="LaButti K."/>
            <person name="Pangilinan J."/>
            <person name="Lipzen A."/>
            <person name="Riley R."/>
            <person name="Andreopoulos W."/>
            <person name="He G."/>
            <person name="Johnson J."/>
            <person name="Nolan M."/>
            <person name="Tritt A."/>
            <person name="Barry K.W."/>
            <person name="Grigoriev I.V."/>
            <person name="Nagy L.G."/>
            <person name="Hibbett D."/>
            <person name="Henrissat B."/>
            <person name="Matheny P.B."/>
            <person name="Labbe J."/>
            <person name="Martin F.M."/>
        </authorList>
    </citation>
    <scope>NUCLEOTIDE SEQUENCE</scope>
    <source>
        <strain evidence="1">FP105234-sp</strain>
    </source>
</reference>
<sequence length="512" mass="57825">MVKHVIREILYRSGMFNAASTKAKRKPLKILEEFLANVWWPPSIGRIPKSLVAGGSGKADQWRTLISILFLGVFAAWQVDGEIPDEDAPKSASKTKLAANDARVKKMLGNRRAEVIAATVGNPTAADFDKARSISPSRNYRQHFDVLIQFTASLRIISTQSITPYDAKRGCDYLNDCCQAWARMGCHLTPYFHYATHLFPQFLRLGPIAYTAAVWAYERHNGALAQINHNGHSGGELEATMMRAWWKRIQITDLISALKSLPRPHRFEDADSIKILEEALEGEKKAARGTLETYTDRVRAKDNNEDIIQLPKQSKEIRLRRLGAAEGVSLYGLVYAYLRDLWKGSFNLVPDVGTSGHGSAFSGRVRSPSHVVVRKRRFGASTRTRGLSACYGYMGNRIPVCIDYLFTVNHMLADGSKFDANIAVVRRFTRDERIPEFPWAIWATDLGVQAWYAQRFADAEVIPMENLTGHFIMCPLRLRNKSLWFTVAHDHEDQEPDVEDAVRPDESEEEDN</sequence>
<keyword evidence="2" id="KW-1185">Reference proteome</keyword>
<name>A0ACB8RFE5_9AGAM</name>
<evidence type="ECO:0000313" key="1">
    <source>
        <dbReference type="EMBL" id="KAI0042742.1"/>
    </source>
</evidence>
<organism evidence="1 2">
    <name type="scientific">Auriscalpium vulgare</name>
    <dbReference type="NCBI Taxonomy" id="40419"/>
    <lineage>
        <taxon>Eukaryota</taxon>
        <taxon>Fungi</taxon>
        <taxon>Dikarya</taxon>
        <taxon>Basidiomycota</taxon>
        <taxon>Agaricomycotina</taxon>
        <taxon>Agaricomycetes</taxon>
        <taxon>Russulales</taxon>
        <taxon>Auriscalpiaceae</taxon>
        <taxon>Auriscalpium</taxon>
    </lineage>
</organism>